<name>A0A239MCJ9_9NOCA</name>
<evidence type="ECO:0000313" key="3">
    <source>
        <dbReference type="Proteomes" id="UP000198327"/>
    </source>
</evidence>
<organism evidence="2 3">
    <name type="scientific">Rhodococcoides kyotonense</name>
    <dbReference type="NCBI Taxonomy" id="398843"/>
    <lineage>
        <taxon>Bacteria</taxon>
        <taxon>Bacillati</taxon>
        <taxon>Actinomycetota</taxon>
        <taxon>Actinomycetes</taxon>
        <taxon>Mycobacteriales</taxon>
        <taxon>Nocardiaceae</taxon>
        <taxon>Rhodococcoides</taxon>
    </lineage>
</organism>
<dbReference type="Proteomes" id="UP000198327">
    <property type="component" value="Unassembled WGS sequence"/>
</dbReference>
<feature type="domain" description="MmyB-like transcription regulator ligand binding" evidence="1">
    <location>
        <begin position="62"/>
        <end position="229"/>
    </location>
</feature>
<gene>
    <name evidence="2" type="ORF">SAMN05421642_11759</name>
</gene>
<dbReference type="Gene3D" id="3.30.450.180">
    <property type="match status" value="1"/>
</dbReference>
<dbReference type="InterPro" id="IPR041413">
    <property type="entry name" value="MLTR_LBD"/>
</dbReference>
<dbReference type="Pfam" id="PF17765">
    <property type="entry name" value="MLTR_LBD"/>
    <property type="match status" value="1"/>
</dbReference>
<evidence type="ECO:0000259" key="1">
    <source>
        <dbReference type="Pfam" id="PF17765"/>
    </source>
</evidence>
<reference evidence="3" key="1">
    <citation type="submission" date="2017-06" db="EMBL/GenBank/DDBJ databases">
        <authorList>
            <person name="Varghese N."/>
            <person name="Submissions S."/>
        </authorList>
    </citation>
    <scope>NUCLEOTIDE SEQUENCE [LARGE SCALE GENOMIC DNA]</scope>
    <source>
        <strain evidence="3">JCM 23211</strain>
    </source>
</reference>
<protein>
    <submittedName>
        <fullName evidence="2">Helix-turn-helix domain-containing protein</fullName>
    </submittedName>
</protein>
<proteinExistence type="predicted"/>
<dbReference type="PANTHER" id="PTHR35010:SF2">
    <property type="entry name" value="BLL4672 PROTEIN"/>
    <property type="match status" value="1"/>
</dbReference>
<sequence>MLANMSTDYYERIEQARGPQPSPAMLGAIGRALRLTLTERDHLYVLAGHHPPEPAVALGYADPGLMTVLDALAPRVPALIADDMHNIVGQNALNIALLGKLVGESGFHANFIWHWFLDPDYRALYAPNDRDQLSRTYVADLRVAATRRPDDTRTTGLIDELHRTSEEFTRIWELGDVDTLTNTRKRLQHPQVGLLDCECDVVISPPSGQRLVLFRAAPGTDTHDKLELLGTLGTQEIGSNETGTRLS</sequence>
<dbReference type="EMBL" id="FZOW01000017">
    <property type="protein sequence ID" value="SNT40331.1"/>
    <property type="molecule type" value="Genomic_DNA"/>
</dbReference>
<dbReference type="PANTHER" id="PTHR35010">
    <property type="entry name" value="BLL4672 PROTEIN-RELATED"/>
    <property type="match status" value="1"/>
</dbReference>
<dbReference type="AlphaFoldDB" id="A0A239MCJ9"/>
<keyword evidence="3" id="KW-1185">Reference proteome</keyword>
<accession>A0A239MCJ9</accession>
<evidence type="ECO:0000313" key="2">
    <source>
        <dbReference type="EMBL" id="SNT40331.1"/>
    </source>
</evidence>